<organism evidence="1 2">
    <name type="scientific">Methanosarcina siciliae C2J</name>
    <dbReference type="NCBI Taxonomy" id="1434118"/>
    <lineage>
        <taxon>Archaea</taxon>
        <taxon>Methanobacteriati</taxon>
        <taxon>Methanobacteriota</taxon>
        <taxon>Stenosarchaea group</taxon>
        <taxon>Methanomicrobia</taxon>
        <taxon>Methanosarcinales</taxon>
        <taxon>Methanosarcinaceae</taxon>
        <taxon>Methanosarcina</taxon>
    </lineage>
</organism>
<dbReference type="HOGENOM" id="CLU_2191066_0_0_2"/>
<evidence type="ECO:0000313" key="1">
    <source>
        <dbReference type="EMBL" id="AKB36982.1"/>
    </source>
</evidence>
<dbReference type="PATRIC" id="fig|1434118.4.peg.3087"/>
<dbReference type="EMBL" id="CP009508">
    <property type="protein sequence ID" value="AKB36982.1"/>
    <property type="molecule type" value="Genomic_DNA"/>
</dbReference>
<protein>
    <submittedName>
        <fullName evidence="1">Uncharacterized protein</fullName>
    </submittedName>
</protein>
<evidence type="ECO:0000313" key="2">
    <source>
        <dbReference type="Proteomes" id="UP000033123"/>
    </source>
</evidence>
<sequence length="108" mass="11998">MVFSNEKLEFNNHGFADLSLGPLLKKVGDKFVKCSVYCPARNDNSKSKSDDLYPSINFSQKVGEKRWDNISFNLQELIALQTAIPSLIEVLSFVNGGGDKETCSHIKA</sequence>
<dbReference type="GeneID" id="24872031"/>
<dbReference type="Proteomes" id="UP000033123">
    <property type="component" value="Chromosome"/>
</dbReference>
<dbReference type="STRING" id="1434118.MSSAC_2392"/>
<gene>
    <name evidence="1" type="ORF">MSSAC_2392</name>
</gene>
<name>A0A0E3PP68_9EURY</name>
<proteinExistence type="predicted"/>
<accession>A0A0E3PP68</accession>
<dbReference type="RefSeq" id="WP_048183079.1">
    <property type="nucleotide sequence ID" value="NZ_CP009508.1"/>
</dbReference>
<dbReference type="AlphaFoldDB" id="A0A0E3PP68"/>
<reference evidence="1 2" key="1">
    <citation type="submission" date="2014-07" db="EMBL/GenBank/DDBJ databases">
        <title>Methanogenic archaea and the global carbon cycle.</title>
        <authorList>
            <person name="Henriksen J.R."/>
            <person name="Luke J."/>
            <person name="Reinhart S."/>
            <person name="Benedict M.N."/>
            <person name="Youngblut N.D."/>
            <person name="Metcalf M.E."/>
            <person name="Whitaker R.J."/>
            <person name="Metcalf W.W."/>
        </authorList>
    </citation>
    <scope>NUCLEOTIDE SEQUENCE [LARGE SCALE GENOMIC DNA]</scope>
    <source>
        <strain evidence="1 2">C2J</strain>
    </source>
</reference>
<dbReference type="KEGG" id="msj:MSSAC_2392"/>